<dbReference type="PANTHER" id="PTHR32552">
    <property type="entry name" value="FERRICHROME IRON RECEPTOR-RELATED"/>
    <property type="match status" value="1"/>
</dbReference>
<dbReference type="InterPro" id="IPR039426">
    <property type="entry name" value="TonB-dep_rcpt-like"/>
</dbReference>
<keyword evidence="4" id="KW-0410">Iron transport</keyword>
<protein>
    <submittedName>
        <fullName evidence="18">TonB-dependent receptor</fullName>
    </submittedName>
</protein>
<keyword evidence="6 15" id="KW-0732">Signal</keyword>
<evidence type="ECO:0000256" key="5">
    <source>
        <dbReference type="ARBA" id="ARBA00022692"/>
    </source>
</evidence>
<comment type="subcellular location">
    <subcellularLocation>
        <location evidence="1 12">Cell outer membrane</location>
        <topology evidence="1 12">Multi-pass membrane protein</topology>
    </subcellularLocation>
</comment>
<keyword evidence="19" id="KW-1185">Reference proteome</keyword>
<evidence type="ECO:0000259" key="17">
    <source>
        <dbReference type="Pfam" id="PF07715"/>
    </source>
</evidence>
<feature type="short sequence motif" description="TonB C-terminal box" evidence="13">
    <location>
        <begin position="885"/>
        <end position="902"/>
    </location>
</feature>
<feature type="domain" description="TonB-dependent receptor plug" evidence="17">
    <location>
        <begin position="50"/>
        <end position="157"/>
    </location>
</feature>
<dbReference type="SUPFAM" id="SSF56935">
    <property type="entry name" value="Porins"/>
    <property type="match status" value="1"/>
</dbReference>
<comment type="similarity">
    <text evidence="12 14">Belongs to the TonB-dependent receptor family.</text>
</comment>
<sequence length="902" mass="95041">MTIRATLAAVAAGLAMPAWAAPADPAPLAAEADSGSEIIITATRRETALSAVPLAISAITGEALERAGANDIRQLNQLSPSLLVSSSASEAGAAAARIRGVGTVGDNPGLESSVATFIDGVYRNRASVALTELGAIDRIEVLRGPQGTLFGRNASAGLISVVTARPRFDFGGQAELSVGNYDARRFVAGLTGPVSRDLAFRLDGVASKRDGFFTDVVSGRDINNRDRYLLRGQLLYAPRDDLSVRLIGDFSNRHEECCVGGYLPQRNLTRAADGSVVTGASTVAALGRALGGIIETGRDNRTVALTPGQSFRGDVRDSGVSAEVTAGLGGATLTSITAYRDWRWLRGQDADFASLDLLTRRSDGSAGQRFKTFTQELRLQGDAFADRLDWLVGGYFASERLTFRDNQAYGADYDRYANCQLFNSVLPAATLPAPTGNCVNSAVLTSAIAGLQAIPAAQRTAAQASQLATLAALNTDPARPGYGSLAALLGLPGYSFTGRGLTDRYAQTSRNMALFTHNVVKLTDRLSATVGLRYTWERKSLDARLTDTNPLCGALAASSYVGAGSACVLTSVAGGALVIDDGRAHERKLTGTAVLSYRPIDPLLTYASFSRGYKAGGFNLDRSPLGSTTGAVTAANALARLAFAPETVDAFELGAKLHTASFDLNIAAFHQRFRNFQLNSYNGISFIVENLNGCSDDLGTGPRDLVAATGACTGSLKAGVISRGLEAEAALRPARDVGMALGMTIARTRYVDDLVGAGGRALATPLFQLPGRPLSNAPAVTLTGSGGWTPAIGDGLRGLIYADFRYQSAIVTGSDLDLEKRQQGFLTVNARIGLTGRDARWGIELWAQNLLNTTYYQVGFDEPLQGSGTIRSTQGFGTTTTQLYGAFLGDPRTWGLTVRTRF</sequence>
<dbReference type="InterPro" id="IPR000531">
    <property type="entry name" value="Beta-barrel_TonB"/>
</dbReference>
<keyword evidence="11 12" id="KW-0998">Cell outer membrane</keyword>
<keyword evidence="7" id="KW-0408">Iron</keyword>
<accession>A0ABY7TJD4</accession>
<evidence type="ECO:0000256" key="14">
    <source>
        <dbReference type="RuleBase" id="RU003357"/>
    </source>
</evidence>
<evidence type="ECO:0000313" key="18">
    <source>
        <dbReference type="EMBL" id="WCT72434.1"/>
    </source>
</evidence>
<keyword evidence="3 12" id="KW-1134">Transmembrane beta strand</keyword>
<evidence type="ECO:0000313" key="19">
    <source>
        <dbReference type="Proteomes" id="UP001220395"/>
    </source>
</evidence>
<dbReference type="Gene3D" id="2.40.170.20">
    <property type="entry name" value="TonB-dependent receptor, beta-barrel domain"/>
    <property type="match status" value="2"/>
</dbReference>
<gene>
    <name evidence="18" type="ORF">PQ455_12390</name>
</gene>
<name>A0ABY7TJD4_9SPHN</name>
<dbReference type="Pfam" id="PF00593">
    <property type="entry name" value="TonB_dep_Rec_b-barrel"/>
    <property type="match status" value="1"/>
</dbReference>
<keyword evidence="9 14" id="KW-0798">TonB box</keyword>
<dbReference type="InterPro" id="IPR012910">
    <property type="entry name" value="Plug_dom"/>
</dbReference>
<evidence type="ECO:0000256" key="8">
    <source>
        <dbReference type="ARBA" id="ARBA00023065"/>
    </source>
</evidence>
<dbReference type="InterPro" id="IPR036942">
    <property type="entry name" value="Beta-barrel_TonB_sf"/>
</dbReference>
<evidence type="ECO:0000256" key="3">
    <source>
        <dbReference type="ARBA" id="ARBA00022452"/>
    </source>
</evidence>
<dbReference type="RefSeq" id="WP_273686395.1">
    <property type="nucleotide sequence ID" value="NZ_CP117411.1"/>
</dbReference>
<dbReference type="Proteomes" id="UP001220395">
    <property type="component" value="Chromosome"/>
</dbReference>
<feature type="chain" id="PRO_5047351948" evidence="15">
    <location>
        <begin position="21"/>
        <end position="902"/>
    </location>
</feature>
<keyword evidence="8" id="KW-0406">Ion transport</keyword>
<evidence type="ECO:0000256" key="4">
    <source>
        <dbReference type="ARBA" id="ARBA00022496"/>
    </source>
</evidence>
<proteinExistence type="inferred from homology"/>
<evidence type="ECO:0000259" key="16">
    <source>
        <dbReference type="Pfam" id="PF00593"/>
    </source>
</evidence>
<evidence type="ECO:0000256" key="15">
    <source>
        <dbReference type="SAM" id="SignalP"/>
    </source>
</evidence>
<keyword evidence="10 12" id="KW-0472">Membrane</keyword>
<evidence type="ECO:0000256" key="9">
    <source>
        <dbReference type="ARBA" id="ARBA00023077"/>
    </source>
</evidence>
<keyword evidence="5 12" id="KW-0812">Transmembrane</keyword>
<dbReference type="PROSITE" id="PS01156">
    <property type="entry name" value="TONB_DEPENDENT_REC_2"/>
    <property type="match status" value="1"/>
</dbReference>
<evidence type="ECO:0000256" key="12">
    <source>
        <dbReference type="PROSITE-ProRule" id="PRU01360"/>
    </source>
</evidence>
<reference evidence="18 19" key="1">
    <citation type="submission" date="2023-02" db="EMBL/GenBank/DDBJ databases">
        <title>Genome sequence of Sphingomonas naphthae.</title>
        <authorList>
            <person name="Kim S."/>
            <person name="Heo J."/>
            <person name="Kwon S.-W."/>
        </authorList>
    </citation>
    <scope>NUCLEOTIDE SEQUENCE [LARGE SCALE GENOMIC DNA]</scope>
    <source>
        <strain evidence="18 19">KACC 18716</strain>
    </source>
</reference>
<dbReference type="EMBL" id="CP117411">
    <property type="protein sequence ID" value="WCT72434.1"/>
    <property type="molecule type" value="Genomic_DNA"/>
</dbReference>
<evidence type="ECO:0000256" key="7">
    <source>
        <dbReference type="ARBA" id="ARBA00023004"/>
    </source>
</evidence>
<evidence type="ECO:0000256" key="10">
    <source>
        <dbReference type="ARBA" id="ARBA00023136"/>
    </source>
</evidence>
<dbReference type="PROSITE" id="PS52016">
    <property type="entry name" value="TONB_DEPENDENT_REC_3"/>
    <property type="match status" value="1"/>
</dbReference>
<keyword evidence="18" id="KW-0675">Receptor</keyword>
<keyword evidence="2 12" id="KW-0813">Transport</keyword>
<evidence type="ECO:0000256" key="1">
    <source>
        <dbReference type="ARBA" id="ARBA00004571"/>
    </source>
</evidence>
<evidence type="ECO:0000256" key="13">
    <source>
        <dbReference type="PROSITE-ProRule" id="PRU10144"/>
    </source>
</evidence>
<organism evidence="18 19">
    <name type="scientific">Sphingomonas naphthae</name>
    <dbReference type="NCBI Taxonomy" id="1813468"/>
    <lineage>
        <taxon>Bacteria</taxon>
        <taxon>Pseudomonadati</taxon>
        <taxon>Pseudomonadota</taxon>
        <taxon>Alphaproteobacteria</taxon>
        <taxon>Sphingomonadales</taxon>
        <taxon>Sphingomonadaceae</taxon>
        <taxon>Sphingomonas</taxon>
    </lineage>
</organism>
<dbReference type="PANTHER" id="PTHR32552:SF81">
    <property type="entry name" value="TONB-DEPENDENT OUTER MEMBRANE RECEPTOR"/>
    <property type="match status" value="1"/>
</dbReference>
<evidence type="ECO:0000256" key="2">
    <source>
        <dbReference type="ARBA" id="ARBA00022448"/>
    </source>
</evidence>
<dbReference type="Pfam" id="PF07715">
    <property type="entry name" value="Plug"/>
    <property type="match status" value="1"/>
</dbReference>
<feature type="signal peptide" evidence="15">
    <location>
        <begin position="1"/>
        <end position="20"/>
    </location>
</feature>
<evidence type="ECO:0000256" key="11">
    <source>
        <dbReference type="ARBA" id="ARBA00023237"/>
    </source>
</evidence>
<evidence type="ECO:0000256" key="6">
    <source>
        <dbReference type="ARBA" id="ARBA00022729"/>
    </source>
</evidence>
<feature type="domain" description="TonB-dependent receptor-like beta-barrel" evidence="16">
    <location>
        <begin position="339"/>
        <end position="850"/>
    </location>
</feature>
<dbReference type="InterPro" id="IPR010917">
    <property type="entry name" value="TonB_rcpt_CS"/>
</dbReference>